<dbReference type="InterPro" id="IPR011519">
    <property type="entry name" value="UnbV_ASPIC"/>
</dbReference>
<dbReference type="InterPro" id="IPR027039">
    <property type="entry name" value="Crtac1"/>
</dbReference>
<name>A0A2A4X2P3_9GAMM</name>
<dbReference type="InterPro" id="IPR028994">
    <property type="entry name" value="Integrin_alpha_N"/>
</dbReference>
<dbReference type="AlphaFoldDB" id="A0A2A4X2P3"/>
<dbReference type="PANTHER" id="PTHR16026:SF0">
    <property type="entry name" value="CARTILAGE ACIDIC PROTEIN 1"/>
    <property type="match status" value="1"/>
</dbReference>
<dbReference type="InterPro" id="IPR013517">
    <property type="entry name" value="FG-GAP"/>
</dbReference>
<feature type="domain" description="ASPIC/UnbV" evidence="2">
    <location>
        <begin position="480"/>
        <end position="550"/>
    </location>
</feature>
<evidence type="ECO:0000259" key="2">
    <source>
        <dbReference type="Pfam" id="PF07593"/>
    </source>
</evidence>
<evidence type="ECO:0000256" key="1">
    <source>
        <dbReference type="ARBA" id="ARBA00022729"/>
    </source>
</evidence>
<evidence type="ECO:0000313" key="3">
    <source>
        <dbReference type="EMBL" id="PCI76908.1"/>
    </source>
</evidence>
<dbReference type="Gene3D" id="2.130.10.130">
    <property type="entry name" value="Integrin alpha, N-terminal"/>
    <property type="match status" value="2"/>
</dbReference>
<dbReference type="Pfam" id="PF13517">
    <property type="entry name" value="FG-GAP_3"/>
    <property type="match status" value="3"/>
</dbReference>
<proteinExistence type="predicted"/>
<dbReference type="EMBL" id="NVUL01000051">
    <property type="protein sequence ID" value="PCI76908.1"/>
    <property type="molecule type" value="Genomic_DNA"/>
</dbReference>
<dbReference type="Proteomes" id="UP000218767">
    <property type="component" value="Unassembled WGS sequence"/>
</dbReference>
<comment type="caution">
    <text evidence="3">The sequence shown here is derived from an EMBL/GenBank/DDBJ whole genome shotgun (WGS) entry which is preliminary data.</text>
</comment>
<accession>A0A2A4X2P3</accession>
<gene>
    <name evidence="3" type="ORF">COB20_09500</name>
</gene>
<dbReference type="SUPFAM" id="SSF69318">
    <property type="entry name" value="Integrin alpha N-terminal domain"/>
    <property type="match status" value="2"/>
</dbReference>
<reference evidence="4" key="1">
    <citation type="submission" date="2017-08" db="EMBL/GenBank/DDBJ databases">
        <title>A dynamic microbial community with high functional redundancy inhabits the cold, oxic subseafloor aquifer.</title>
        <authorList>
            <person name="Tully B.J."/>
            <person name="Wheat C.G."/>
            <person name="Glazer B.T."/>
            <person name="Huber J.A."/>
        </authorList>
    </citation>
    <scope>NUCLEOTIDE SEQUENCE [LARGE SCALE GENOMIC DNA]</scope>
</reference>
<organism evidence="3 4">
    <name type="scientific">SAR86 cluster bacterium</name>
    <dbReference type="NCBI Taxonomy" id="2030880"/>
    <lineage>
        <taxon>Bacteria</taxon>
        <taxon>Pseudomonadati</taxon>
        <taxon>Pseudomonadota</taxon>
        <taxon>Gammaproteobacteria</taxon>
        <taxon>SAR86 cluster</taxon>
    </lineage>
</organism>
<keyword evidence="1" id="KW-0732">Signal</keyword>
<dbReference type="Pfam" id="PF07593">
    <property type="entry name" value="UnbV_ASPIC"/>
    <property type="match status" value="1"/>
</dbReference>
<sequence length="855" mass="92444">MMTTTHRRLYASLLLIGLGVTARGSIGQSFTDVTAMAGIDYLQYQIPEPLVSNGIEYMNGGTAVGDYDNDGLPDLYVTRSDDTDILFRNNGDGTFSDVTAAAGLVEINANTNGAAFADIDNDGDQDLYVTAQCGIPCMLPYDSRHYLFINDGLGFFTEEAILRGADISNSGPHFGFSVAFGDYDLDGYLDIHVNEWRRDGLNPLENRSNARLLHNRGAQEPGYFEDVTVAAGVEMDEVPLLFGVEGTTTFASTFSDMDNDGWPDLLIAADFGSSRLFWNNGDGTFTDGTLAAGVGSDENGMGSAVGDYDGDGMLDWFVTAIYDPLDLCQCDNGLTGNRLYRNLGGRTFSDATDIAGVRDGAWGWGALFLDYDNDGDLDLTMNNGADWPADMVPGADNFMSDSVRLWRNDAGSMTEVAAAEGIELSGSGKAVLRFDYDQDGDLDLFYTTNSGYPALYRNDTGNVNDWLRVETRGIGSNRDGIGARVEILSSPSQSAQLREVRSGNNFLGQSERVAHFGLGSGPSEPVDVRVTWPRTGQAVVYDNVPRNSVLLAVEPLDPLPAVKLTADKPSPVQLDTVGDIIFTATAVDATSSVEYRFFIRDPAGSWFPPQEYSSSVSFNAGEPSTPGIWRVFVHARHQGSDAEFEAESMISYEVSPAPLSSVTLTADKPAPVKIDTVGDVIFTAVAIDATSSVEYQFSVQDPAGTWLPVQDYSSVDFFNVGVPSSIGTWVVRVRARHQGSEAEFETETSIFYQVNPPPITSVNLTADKPAPVKFDTVGEVLFTAEAVDATSSVEYQFFVRDPSGTWLLLQEYSSSATFNAGELSSPGNWVVLAQARQGSEGELEAQTWLSYKLLP</sequence>
<dbReference type="PANTHER" id="PTHR16026">
    <property type="entry name" value="CARTILAGE ACIDIC PROTEIN 1"/>
    <property type="match status" value="1"/>
</dbReference>
<protein>
    <recommendedName>
        <fullName evidence="2">ASPIC/UnbV domain-containing protein</fullName>
    </recommendedName>
</protein>
<evidence type="ECO:0000313" key="4">
    <source>
        <dbReference type="Proteomes" id="UP000218767"/>
    </source>
</evidence>